<name>A0A2T2N0U6_CORCC</name>
<organism evidence="2 3">
    <name type="scientific">Corynespora cassiicola Philippines</name>
    <dbReference type="NCBI Taxonomy" id="1448308"/>
    <lineage>
        <taxon>Eukaryota</taxon>
        <taxon>Fungi</taxon>
        <taxon>Dikarya</taxon>
        <taxon>Ascomycota</taxon>
        <taxon>Pezizomycotina</taxon>
        <taxon>Dothideomycetes</taxon>
        <taxon>Pleosporomycetidae</taxon>
        <taxon>Pleosporales</taxon>
        <taxon>Corynesporascaceae</taxon>
        <taxon>Corynespora</taxon>
    </lineage>
</organism>
<dbReference type="Proteomes" id="UP000240883">
    <property type="component" value="Unassembled WGS sequence"/>
</dbReference>
<keyword evidence="3" id="KW-1185">Reference proteome</keyword>
<feature type="region of interest" description="Disordered" evidence="1">
    <location>
        <begin position="1"/>
        <end position="30"/>
    </location>
</feature>
<reference evidence="2 3" key="1">
    <citation type="journal article" date="2018" name="Front. Microbiol.">
        <title>Genome-Wide Analysis of Corynespora cassiicola Leaf Fall Disease Putative Effectors.</title>
        <authorList>
            <person name="Lopez D."/>
            <person name="Ribeiro S."/>
            <person name="Label P."/>
            <person name="Fumanal B."/>
            <person name="Venisse J.S."/>
            <person name="Kohler A."/>
            <person name="de Oliveira R.R."/>
            <person name="Labutti K."/>
            <person name="Lipzen A."/>
            <person name="Lail K."/>
            <person name="Bauer D."/>
            <person name="Ohm R.A."/>
            <person name="Barry K.W."/>
            <person name="Spatafora J."/>
            <person name="Grigoriev I.V."/>
            <person name="Martin F.M."/>
            <person name="Pujade-Renaud V."/>
        </authorList>
    </citation>
    <scope>NUCLEOTIDE SEQUENCE [LARGE SCALE GENOMIC DNA]</scope>
    <source>
        <strain evidence="2 3">Philippines</strain>
    </source>
</reference>
<gene>
    <name evidence="2" type="ORF">BS50DRAFT_626911</name>
</gene>
<protein>
    <recommendedName>
        <fullName evidence="4">MADS-box domain-containing protein</fullName>
    </recommendedName>
</protein>
<proteinExistence type="predicted"/>
<evidence type="ECO:0000313" key="2">
    <source>
        <dbReference type="EMBL" id="PSN59047.1"/>
    </source>
</evidence>
<dbReference type="EMBL" id="KZ678169">
    <property type="protein sequence ID" value="PSN59047.1"/>
    <property type="molecule type" value="Genomic_DNA"/>
</dbReference>
<accession>A0A2T2N0U6</accession>
<evidence type="ECO:0000313" key="3">
    <source>
        <dbReference type="Proteomes" id="UP000240883"/>
    </source>
</evidence>
<evidence type="ECO:0008006" key="4">
    <source>
        <dbReference type="Google" id="ProtNLM"/>
    </source>
</evidence>
<dbReference type="OrthoDB" id="3789280at2759"/>
<dbReference type="AlphaFoldDB" id="A0A2T2N0U6"/>
<evidence type="ECO:0000256" key="1">
    <source>
        <dbReference type="SAM" id="MobiDB-lite"/>
    </source>
</evidence>
<sequence>MDPPNHGQPSLHPCSPPPSCTTPAMSSHLLPQTIGHPKAKRAANNNYQKLSKTLYEKLAKLNKEYGAEIYFIAYRNGRFHGFVSTNGAGQRWSPPGQDILVSISAAYPPESNPY</sequence>